<dbReference type="GO" id="GO:0015990">
    <property type="term" value="P:electron transport coupled proton transport"/>
    <property type="evidence" value="ECO:0007669"/>
    <property type="project" value="TreeGrafter"/>
</dbReference>
<evidence type="ECO:0000256" key="12">
    <source>
        <dbReference type="ARBA" id="ARBA00023075"/>
    </source>
</evidence>
<feature type="transmembrane region" description="Helical" evidence="16">
    <location>
        <begin position="103"/>
        <end position="124"/>
    </location>
</feature>
<feature type="transmembrane region" description="Helical" evidence="16">
    <location>
        <begin position="238"/>
        <end position="260"/>
    </location>
</feature>
<dbReference type="GO" id="GO:0008137">
    <property type="term" value="F:NADH dehydrogenase (ubiquinone) activity"/>
    <property type="evidence" value="ECO:0007669"/>
    <property type="project" value="UniProtKB-UniRule"/>
</dbReference>
<sequence length="435" mass="47062">MAKSLVVSLIALIIMKDLSNTIIGLSFLTIMAMVATSLTMGKVELNGLFATDWVMSLMVTLTLFVSVLSYLSSVKISRKASFNLMIISISLILVVSFSVSSFFLFFFFFESVLGPLLLLILGWGYQPERLQAGGYLVIYTVFGSLFFLWGVSELYMSGVSSSMSSVGSLVKKMDMSLWWLYTLGFLIKLPMYPFHLWLPKAHVEAPVAGSMLLAGVVLKLGGYGLLRLMTVMQVNLSSISYVSLLMVSLAGGLYAGLACVRQVDLKCLVAYSSVAHMSLVLLGVLSNTVLGVVGAVVIMVGHGLCSSGLFSYVNSIYKMSHSRLLVMNKGGLVICPSLALMCFLLSSSNMAAPPSLNLLGEILIFGVGGWMSSGFLFMLGLMSFISACFSLYLYGSCSHGKGLMHSNSLSLSSVCDVFVLVSHWAPLNILFMFMP</sequence>
<geneLocation type="mitochondrion" evidence="18"/>
<dbReference type="GO" id="GO:0048039">
    <property type="term" value="F:ubiquinone binding"/>
    <property type="evidence" value="ECO:0007669"/>
    <property type="project" value="TreeGrafter"/>
</dbReference>
<keyword evidence="9 16" id="KW-0249">Electron transport</keyword>
<evidence type="ECO:0000256" key="10">
    <source>
        <dbReference type="ARBA" id="ARBA00022989"/>
    </source>
</evidence>
<dbReference type="PANTHER" id="PTHR43507:SF20">
    <property type="entry name" value="NADH-UBIQUINONE OXIDOREDUCTASE CHAIN 4"/>
    <property type="match status" value="1"/>
</dbReference>
<keyword evidence="12 16" id="KW-0830">Ubiquinone</keyword>
<comment type="similarity">
    <text evidence="2 16">Belongs to the complex I subunit 4 family.</text>
</comment>
<evidence type="ECO:0000256" key="3">
    <source>
        <dbReference type="ARBA" id="ARBA00012944"/>
    </source>
</evidence>
<name>D4PBU3_MYTTR</name>
<evidence type="ECO:0000256" key="5">
    <source>
        <dbReference type="ARBA" id="ARBA00022448"/>
    </source>
</evidence>
<keyword evidence="5 16" id="KW-0813">Transport</keyword>
<comment type="subcellular location">
    <subcellularLocation>
        <location evidence="1 16">Mitochondrion membrane</location>
        <topology evidence="1 16">Multi-pass membrane protein</topology>
    </subcellularLocation>
</comment>
<dbReference type="PRINTS" id="PR01437">
    <property type="entry name" value="NUOXDRDTASE4"/>
</dbReference>
<dbReference type="GO" id="GO:0031966">
    <property type="term" value="C:mitochondrial membrane"/>
    <property type="evidence" value="ECO:0007669"/>
    <property type="project" value="UniProtKB-SubCell"/>
</dbReference>
<evidence type="ECO:0000256" key="14">
    <source>
        <dbReference type="ARBA" id="ARBA00023136"/>
    </source>
</evidence>
<keyword evidence="11 16" id="KW-0520">NAD</keyword>
<evidence type="ECO:0000256" key="6">
    <source>
        <dbReference type="ARBA" id="ARBA00022660"/>
    </source>
</evidence>
<dbReference type="InterPro" id="IPR003918">
    <property type="entry name" value="NADH_UbQ_OxRdtase"/>
</dbReference>
<evidence type="ECO:0000256" key="11">
    <source>
        <dbReference type="ARBA" id="ARBA00023027"/>
    </source>
</evidence>
<evidence type="ECO:0000256" key="2">
    <source>
        <dbReference type="ARBA" id="ARBA00009025"/>
    </source>
</evidence>
<dbReference type="AlphaFoldDB" id="D4PBU3"/>
<evidence type="ECO:0000256" key="16">
    <source>
        <dbReference type="RuleBase" id="RU003297"/>
    </source>
</evidence>
<organism evidence="18">
    <name type="scientific">Mytilus trossulus</name>
    <name type="common">Blue mussel</name>
    <dbReference type="NCBI Taxonomy" id="6551"/>
    <lineage>
        <taxon>Eukaryota</taxon>
        <taxon>Metazoa</taxon>
        <taxon>Spiralia</taxon>
        <taxon>Lophotrochozoa</taxon>
        <taxon>Mollusca</taxon>
        <taxon>Bivalvia</taxon>
        <taxon>Autobranchia</taxon>
        <taxon>Pteriomorphia</taxon>
        <taxon>Mytilida</taxon>
        <taxon>Mytiloidea</taxon>
        <taxon>Mytilidae</taxon>
        <taxon>Mytilinae</taxon>
        <taxon>Mytilus</taxon>
    </lineage>
</organism>
<dbReference type="Pfam" id="PF00361">
    <property type="entry name" value="Proton_antipo_M"/>
    <property type="match status" value="1"/>
</dbReference>
<dbReference type="EC" id="7.1.1.2" evidence="3 16"/>
<dbReference type="PANTHER" id="PTHR43507">
    <property type="entry name" value="NADH-UBIQUINONE OXIDOREDUCTASE CHAIN 4"/>
    <property type="match status" value="1"/>
</dbReference>
<feature type="transmembrane region" description="Helical" evidence="16">
    <location>
        <begin position="80"/>
        <end position="97"/>
    </location>
</feature>
<comment type="catalytic activity">
    <reaction evidence="15 16">
        <text>a ubiquinone + NADH + 5 H(+)(in) = a ubiquinol + NAD(+) + 4 H(+)(out)</text>
        <dbReference type="Rhea" id="RHEA:29091"/>
        <dbReference type="Rhea" id="RHEA-COMP:9565"/>
        <dbReference type="Rhea" id="RHEA-COMP:9566"/>
        <dbReference type="ChEBI" id="CHEBI:15378"/>
        <dbReference type="ChEBI" id="CHEBI:16389"/>
        <dbReference type="ChEBI" id="CHEBI:17976"/>
        <dbReference type="ChEBI" id="CHEBI:57540"/>
        <dbReference type="ChEBI" id="CHEBI:57945"/>
        <dbReference type="EC" id="7.1.1.2"/>
    </reaction>
</comment>
<protein>
    <recommendedName>
        <fullName evidence="4 16">NADH-ubiquinone oxidoreductase chain 4</fullName>
        <ecNumber evidence="3 16">7.1.1.2</ecNumber>
    </recommendedName>
</protein>
<evidence type="ECO:0000256" key="13">
    <source>
        <dbReference type="ARBA" id="ARBA00023128"/>
    </source>
</evidence>
<accession>D4PBU3</accession>
<feature type="transmembrane region" description="Helical" evidence="16">
    <location>
        <begin position="53"/>
        <end position="73"/>
    </location>
</feature>
<feature type="transmembrane region" description="Helical" evidence="16">
    <location>
        <begin position="292"/>
        <end position="313"/>
    </location>
</feature>
<keyword evidence="10 16" id="KW-1133">Transmembrane helix</keyword>
<feature type="transmembrane region" description="Helical" evidence="16">
    <location>
        <begin position="178"/>
        <end position="198"/>
    </location>
</feature>
<evidence type="ECO:0000256" key="8">
    <source>
        <dbReference type="ARBA" id="ARBA00022967"/>
    </source>
</evidence>
<evidence type="ECO:0000256" key="1">
    <source>
        <dbReference type="ARBA" id="ARBA00004225"/>
    </source>
</evidence>
<keyword evidence="8" id="KW-1278">Translocase</keyword>
<keyword evidence="14 16" id="KW-0472">Membrane</keyword>
<feature type="transmembrane region" description="Helical" evidence="16">
    <location>
        <begin position="267"/>
        <end position="286"/>
    </location>
</feature>
<dbReference type="GO" id="GO:0003954">
    <property type="term" value="F:NADH dehydrogenase activity"/>
    <property type="evidence" value="ECO:0007669"/>
    <property type="project" value="TreeGrafter"/>
</dbReference>
<reference evidence="18" key="1">
    <citation type="journal article" date="2010" name="Gene">
        <title>Scottish Mytilus trossulus mussels retain ancestral mitochondrial DNA: complete sequences of male and female mtDNA genomes.</title>
        <authorList>
            <person name="Zbawicka M."/>
            <person name="Burzynski A."/>
            <person name="Skibinski D."/>
            <person name="Wenne R."/>
        </authorList>
    </citation>
    <scope>NUCLEOTIDE SEQUENCE</scope>
    <source>
        <strain evidence="18">149LE</strain>
    </source>
</reference>
<comment type="function">
    <text evidence="16">Core subunit of the mitochondrial membrane respiratory chain NADH dehydrogenase (Complex I) which catalyzes electron transfer from NADH through the respiratory chain, using ubiquinone as an electron acceptor. Essential for the catalytic activity and assembly of complex I.</text>
</comment>
<keyword evidence="7 16" id="KW-0812">Transmembrane</keyword>
<dbReference type="GO" id="GO:0042773">
    <property type="term" value="P:ATP synthesis coupled electron transport"/>
    <property type="evidence" value="ECO:0007669"/>
    <property type="project" value="InterPro"/>
</dbReference>
<evidence type="ECO:0000256" key="15">
    <source>
        <dbReference type="ARBA" id="ARBA00049551"/>
    </source>
</evidence>
<proteinExistence type="inferred from homology"/>
<feature type="transmembrane region" description="Helical" evidence="16">
    <location>
        <begin position="414"/>
        <end position="434"/>
    </location>
</feature>
<evidence type="ECO:0000256" key="7">
    <source>
        <dbReference type="ARBA" id="ARBA00022692"/>
    </source>
</evidence>
<dbReference type="EMBL" id="GU936626">
    <property type="protein sequence ID" value="ADE05905.1"/>
    <property type="molecule type" value="Genomic_DNA"/>
</dbReference>
<keyword evidence="13 16" id="KW-0496">Mitochondrion</keyword>
<gene>
    <name evidence="18" type="primary">ND4</name>
</gene>
<evidence type="ECO:0000256" key="9">
    <source>
        <dbReference type="ARBA" id="ARBA00022982"/>
    </source>
</evidence>
<feature type="transmembrane region" description="Helical" evidence="16">
    <location>
        <begin position="205"/>
        <end position="226"/>
    </location>
</feature>
<dbReference type="InterPro" id="IPR001750">
    <property type="entry name" value="ND/Mrp_TM"/>
</dbReference>
<feature type="domain" description="NADH:quinone oxidoreductase/Mrp antiporter transmembrane" evidence="17">
    <location>
        <begin position="101"/>
        <end position="383"/>
    </location>
</feature>
<evidence type="ECO:0000256" key="4">
    <source>
        <dbReference type="ARBA" id="ARBA00021006"/>
    </source>
</evidence>
<feature type="transmembrane region" description="Helical" evidence="16">
    <location>
        <begin position="325"/>
        <end position="347"/>
    </location>
</feature>
<evidence type="ECO:0000313" key="18">
    <source>
        <dbReference type="EMBL" id="ADE05905.1"/>
    </source>
</evidence>
<feature type="transmembrane region" description="Helical" evidence="16">
    <location>
        <begin position="136"/>
        <end position="158"/>
    </location>
</feature>
<evidence type="ECO:0000259" key="17">
    <source>
        <dbReference type="Pfam" id="PF00361"/>
    </source>
</evidence>
<keyword evidence="6 16" id="KW-0679">Respiratory chain</keyword>
<feature type="transmembrane region" description="Helical" evidence="16">
    <location>
        <begin position="21"/>
        <end position="41"/>
    </location>
</feature>
<feature type="transmembrane region" description="Helical" evidence="16">
    <location>
        <begin position="367"/>
        <end position="394"/>
    </location>
</feature>
<reference evidence="18" key="2">
    <citation type="journal article" date="2018" name="PeerJ">
        <title>Actively transcribed and expressed atp8 gene in Mytilus edulis mussels.</title>
        <authorList>
            <person name="Lubosny M."/>
            <person name="Przylucka A."/>
            <person name="Smietanka B."/>
            <person name="Breton S."/>
            <person name="Burzynski A."/>
        </authorList>
    </citation>
    <scope>NUCLEOTIDE SEQUENCE</scope>
    <source>
        <strain evidence="18">149LE</strain>
    </source>
</reference>